<dbReference type="GO" id="GO:0016787">
    <property type="term" value="F:hydrolase activity"/>
    <property type="evidence" value="ECO:0007669"/>
    <property type="project" value="UniProtKB-KW"/>
</dbReference>
<dbReference type="SUPFAM" id="SSF56529">
    <property type="entry name" value="FAH"/>
    <property type="match status" value="1"/>
</dbReference>
<dbReference type="EMBL" id="FNTX01000002">
    <property type="protein sequence ID" value="SEE87595.1"/>
    <property type="molecule type" value="Genomic_DNA"/>
</dbReference>
<feature type="domain" description="Fumarylacetoacetase-like C-terminal" evidence="3">
    <location>
        <begin position="203"/>
        <end position="378"/>
    </location>
</feature>
<reference evidence="5" key="1">
    <citation type="submission" date="2016-10" db="EMBL/GenBank/DDBJ databases">
        <authorList>
            <person name="Varghese N."/>
            <person name="Submissions S."/>
        </authorList>
    </citation>
    <scope>NUCLEOTIDE SEQUENCE [LARGE SCALE GENOMIC DNA]</scope>
    <source>
        <strain evidence="5">DSM 21368</strain>
    </source>
</reference>
<evidence type="ECO:0000313" key="5">
    <source>
        <dbReference type="Proteomes" id="UP000199220"/>
    </source>
</evidence>
<dbReference type="RefSeq" id="WP_089775935.1">
    <property type="nucleotide sequence ID" value="NZ_FNTX01000002.1"/>
</dbReference>
<dbReference type="GO" id="GO:0044281">
    <property type="term" value="P:small molecule metabolic process"/>
    <property type="evidence" value="ECO:0007669"/>
    <property type="project" value="UniProtKB-ARBA"/>
</dbReference>
<dbReference type="OrthoDB" id="9779415at2"/>
<keyword evidence="4" id="KW-0378">Hydrolase</keyword>
<dbReference type="InterPro" id="IPR011234">
    <property type="entry name" value="Fumarylacetoacetase-like_C"/>
</dbReference>
<organism evidence="4 5">
    <name type="scientific">Ruania alba</name>
    <dbReference type="NCBI Taxonomy" id="648782"/>
    <lineage>
        <taxon>Bacteria</taxon>
        <taxon>Bacillati</taxon>
        <taxon>Actinomycetota</taxon>
        <taxon>Actinomycetes</taxon>
        <taxon>Micrococcales</taxon>
        <taxon>Ruaniaceae</taxon>
        <taxon>Ruania</taxon>
    </lineage>
</organism>
<comment type="similarity">
    <text evidence="1">Belongs to the FAH family.</text>
</comment>
<dbReference type="GO" id="GO:0046872">
    <property type="term" value="F:metal ion binding"/>
    <property type="evidence" value="ECO:0007669"/>
    <property type="project" value="UniProtKB-KW"/>
</dbReference>
<dbReference type="PANTHER" id="PTHR42796">
    <property type="entry name" value="FUMARYLACETOACETATE HYDROLASE DOMAIN-CONTAINING PROTEIN 2A-RELATED"/>
    <property type="match status" value="1"/>
</dbReference>
<evidence type="ECO:0000259" key="3">
    <source>
        <dbReference type="Pfam" id="PF01557"/>
    </source>
</evidence>
<dbReference type="InterPro" id="IPR036663">
    <property type="entry name" value="Fumarylacetoacetase_C_sf"/>
</dbReference>
<name>A0A1H5ME75_9MICO</name>
<dbReference type="STRING" id="648782.SAMN04488554_3325"/>
<dbReference type="Proteomes" id="UP000199220">
    <property type="component" value="Unassembled WGS sequence"/>
</dbReference>
<dbReference type="Pfam" id="PF01557">
    <property type="entry name" value="FAA_hydrolase"/>
    <property type="match status" value="1"/>
</dbReference>
<evidence type="ECO:0000256" key="1">
    <source>
        <dbReference type="ARBA" id="ARBA00010211"/>
    </source>
</evidence>
<dbReference type="InterPro" id="IPR051121">
    <property type="entry name" value="FAH"/>
</dbReference>
<sequence length="398" mass="42150">MTTDLRRDPATTLPTVDGATLAGRIFVPGHGPRLVVVRGAELVDITDLGPTMAHLTELPDAAARIAAEAARSTRTVHDLATVLASTAARADSARGTDPAPELAEPVLLAPTDLHALKAAGVTFARSMLERVIEEQVGGDAAMAVQVRDQIQDQLGESVRDVRPGSPEALAVLEVLRGNGLWSQYLEVGLGRYPEIFTKAQVLSAVGHGADVGVSAISSWNNPEPELVLIVDSTGVPRGVTLGNDVNLRDVEGASALLLPLAKDNNASASLGPFIRFFDNSFELDEVSSLSITMRIDGTDGFHLEATAPQSEASRSAQDLVTHAIGRRHQYPDGLALYCGTPFAPTQDRDAPGSGFTHHVGDVVQIAAPELGTLVNHVVTSEEAPRWEYGIRDLLRDLA</sequence>
<proteinExistence type="inferred from homology"/>
<dbReference type="PANTHER" id="PTHR42796:SF7">
    <property type="entry name" value="2-DEHYDRO-3-DEOXY-D-ARABINONATE DEHYDRATASE"/>
    <property type="match status" value="1"/>
</dbReference>
<dbReference type="Gene3D" id="3.90.850.10">
    <property type="entry name" value="Fumarylacetoacetase-like, C-terminal domain"/>
    <property type="match status" value="1"/>
</dbReference>
<keyword evidence="5" id="KW-1185">Reference proteome</keyword>
<protein>
    <submittedName>
        <fullName evidence="4">Fumarylacetoacetate (FAA) hydrolase family protein</fullName>
    </submittedName>
</protein>
<gene>
    <name evidence="4" type="ORF">SAMN04488554_3325</name>
</gene>
<evidence type="ECO:0000256" key="2">
    <source>
        <dbReference type="ARBA" id="ARBA00022723"/>
    </source>
</evidence>
<keyword evidence="2" id="KW-0479">Metal-binding</keyword>
<dbReference type="AlphaFoldDB" id="A0A1H5ME75"/>
<evidence type="ECO:0000313" key="4">
    <source>
        <dbReference type="EMBL" id="SEE87595.1"/>
    </source>
</evidence>
<accession>A0A1H5ME75</accession>